<dbReference type="GO" id="GO:0004048">
    <property type="term" value="F:anthranilate phosphoribosyltransferase activity"/>
    <property type="evidence" value="ECO:0007669"/>
    <property type="project" value="InterPro"/>
</dbReference>
<dbReference type="SUPFAM" id="SSF52418">
    <property type="entry name" value="Nucleoside phosphorylase/phosphoribosyltransferase catalytic domain"/>
    <property type="match status" value="1"/>
</dbReference>
<dbReference type="Pfam" id="PF00591">
    <property type="entry name" value="Glycos_transf_3"/>
    <property type="match status" value="1"/>
</dbReference>
<dbReference type="GO" id="GO:0000162">
    <property type="term" value="P:L-tryptophan biosynthetic process"/>
    <property type="evidence" value="ECO:0007669"/>
    <property type="project" value="UniProtKB-KW"/>
</dbReference>
<reference evidence="5" key="2">
    <citation type="submission" date="2021-03" db="EMBL/GenBank/DDBJ databases">
        <title>Alternative transmission patterns in independently acquired nutritional co-symbionts of Dictyopharidae planthoppers.</title>
        <authorList>
            <person name="Michalik A."/>
            <person name="Lukasik P."/>
        </authorList>
    </citation>
    <scope>NUCLEOTIDE SEQUENCE</scope>
    <source>
        <strain evidence="5">RANSCY</strain>
    </source>
</reference>
<dbReference type="PANTHER" id="PTHR43285">
    <property type="entry name" value="ANTHRANILATE PHOSPHORIBOSYLTRANSFERASE"/>
    <property type="match status" value="1"/>
</dbReference>
<evidence type="ECO:0000256" key="2">
    <source>
        <dbReference type="ARBA" id="ARBA00022679"/>
    </source>
</evidence>
<evidence type="ECO:0000256" key="3">
    <source>
        <dbReference type="ARBA" id="ARBA00022822"/>
    </source>
</evidence>
<protein>
    <recommendedName>
        <fullName evidence="4">Glycosyl transferase family 3 domain-containing protein</fullName>
    </recommendedName>
</protein>
<dbReference type="InterPro" id="IPR035902">
    <property type="entry name" value="Nuc_phospho_transferase"/>
</dbReference>
<organism evidence="5 6">
    <name type="scientific">Candidatus Vidania fulgoroideorum</name>
    <dbReference type="NCBI Taxonomy" id="881286"/>
    <lineage>
        <taxon>Bacteria</taxon>
        <taxon>Pseudomonadati</taxon>
        <taxon>Pseudomonadota</taxon>
        <taxon>Betaproteobacteria</taxon>
        <taxon>Candidatus Vidania</taxon>
    </lineage>
</organism>
<dbReference type="Proteomes" id="UP000663347">
    <property type="component" value="Chromosome"/>
</dbReference>
<keyword evidence="3" id="KW-0028">Amino-acid biosynthesis</keyword>
<dbReference type="InterPro" id="IPR000312">
    <property type="entry name" value="Glycosyl_Trfase_fam3"/>
</dbReference>
<sequence length="348" mass="40939">MLISMRFFRKIKINKFKIDVNDVKKLFRYINNYSNRKLVEEAVIRLSKNKNIIKNILSFHRFLRKELKRKIIIEESLTIAGTGGDGKNTVNLTTYVTIISSMLGINVIKNNGNSYITNKGSNEFINMLFKNIKEKELSNLLLIYRKIKLLLFCFKQVNKRNLFRKGFYELRRKIGKVTIFNYSLSSFNVFSSKHFILCVNTTKEINTLSKVVRRNGSSISMILSSYNEIDEPTLSGKIKLIKNRKGKEIEIVIDIRKLGFQTEKNNKYLYAKNTIDSYKKFNDVIRSKKRGFKIYENIVLFLCLIFNLIFEKKISFPINLLRNINKNSLLKKKLETIEKEIYGKINRK</sequence>
<dbReference type="AlphaFoldDB" id="A0A974X9V5"/>
<keyword evidence="2" id="KW-0808">Transferase</keyword>
<keyword evidence="1" id="KW-0328">Glycosyltransferase</keyword>
<evidence type="ECO:0000313" key="6">
    <source>
        <dbReference type="Proteomes" id="UP000663347"/>
    </source>
</evidence>
<keyword evidence="3" id="KW-0822">Tryptophan biosynthesis</keyword>
<dbReference type="GO" id="GO:0005829">
    <property type="term" value="C:cytosol"/>
    <property type="evidence" value="ECO:0007669"/>
    <property type="project" value="TreeGrafter"/>
</dbReference>
<gene>
    <name evidence="5" type="ORF">JSR06_00200</name>
</gene>
<dbReference type="InterPro" id="IPR005940">
    <property type="entry name" value="Anthranilate_Pribosyl_Tfrase"/>
</dbReference>
<dbReference type="Gene3D" id="3.40.1030.10">
    <property type="entry name" value="Nucleoside phosphorylase/phosphoribosyltransferase catalytic domain"/>
    <property type="match status" value="1"/>
</dbReference>
<evidence type="ECO:0000259" key="4">
    <source>
        <dbReference type="Pfam" id="PF00591"/>
    </source>
</evidence>
<accession>A0A974X9V5</accession>
<evidence type="ECO:0000256" key="1">
    <source>
        <dbReference type="ARBA" id="ARBA00022676"/>
    </source>
</evidence>
<dbReference type="PANTHER" id="PTHR43285:SF2">
    <property type="entry name" value="ANTHRANILATE PHOSPHORIBOSYLTRANSFERASE"/>
    <property type="match status" value="1"/>
</dbReference>
<proteinExistence type="predicted"/>
<evidence type="ECO:0000313" key="5">
    <source>
        <dbReference type="EMBL" id="QSW38013.1"/>
    </source>
</evidence>
<reference evidence="5" key="1">
    <citation type="submission" date="2021-02" db="EMBL/GenBank/DDBJ databases">
        <authorList>
            <person name="Franco D."/>
        </authorList>
    </citation>
    <scope>NUCLEOTIDE SEQUENCE</scope>
    <source>
        <strain evidence="5">RANSCY</strain>
    </source>
</reference>
<feature type="domain" description="Glycosyl transferase family 3" evidence="4">
    <location>
        <begin position="79"/>
        <end position="290"/>
    </location>
</feature>
<name>A0A974X9V5_9PROT</name>
<keyword evidence="3" id="KW-0057">Aromatic amino acid biosynthesis</keyword>
<dbReference type="EMBL" id="CP071412">
    <property type="protein sequence ID" value="QSW38013.1"/>
    <property type="molecule type" value="Genomic_DNA"/>
</dbReference>